<dbReference type="GO" id="GO:0008270">
    <property type="term" value="F:zinc ion binding"/>
    <property type="evidence" value="ECO:0007669"/>
    <property type="project" value="UniProtKB-KW"/>
</dbReference>
<dbReference type="OrthoDB" id="5963at2759"/>
<dbReference type="Proteomes" id="UP000070544">
    <property type="component" value="Unassembled WGS sequence"/>
</dbReference>
<reference evidence="6 7" key="1">
    <citation type="journal article" date="2015" name="Genome Biol. Evol.">
        <title>Phylogenomic analyses indicate that early fungi evolved digesting cell walls of algal ancestors of land plants.</title>
        <authorList>
            <person name="Chang Y."/>
            <person name="Wang S."/>
            <person name="Sekimoto S."/>
            <person name="Aerts A.L."/>
            <person name="Choi C."/>
            <person name="Clum A."/>
            <person name="LaButti K.M."/>
            <person name="Lindquist E.A."/>
            <person name="Yee Ngan C."/>
            <person name="Ohm R.A."/>
            <person name="Salamov A.A."/>
            <person name="Grigoriev I.V."/>
            <person name="Spatafora J.W."/>
            <person name="Berbee M.L."/>
        </authorList>
    </citation>
    <scope>NUCLEOTIDE SEQUENCE [LARGE SCALE GENOMIC DNA]</scope>
    <source>
        <strain evidence="6 7">JEL478</strain>
    </source>
</reference>
<evidence type="ECO:0000256" key="4">
    <source>
        <dbReference type="PROSITE-ProRule" id="PRU00175"/>
    </source>
</evidence>
<feature type="domain" description="RING-type" evidence="5">
    <location>
        <begin position="39"/>
        <end position="80"/>
    </location>
</feature>
<evidence type="ECO:0000256" key="1">
    <source>
        <dbReference type="ARBA" id="ARBA00022723"/>
    </source>
</evidence>
<accession>A0A139A3N4</accession>
<dbReference type="PANTHER" id="PTHR12683:SF13">
    <property type="entry name" value="CDK-ACTIVATING KINASE ASSEMBLY FACTOR MAT1"/>
    <property type="match status" value="1"/>
</dbReference>
<dbReference type="STRING" id="1344416.A0A139A3N4"/>
<dbReference type="Gene3D" id="3.30.40.10">
    <property type="entry name" value="Zinc/RING finger domain, C3HC4 (zinc finger)"/>
    <property type="match status" value="1"/>
</dbReference>
<dbReference type="OMA" id="CEYNDYL"/>
<evidence type="ECO:0000313" key="6">
    <source>
        <dbReference type="EMBL" id="KXS11426.1"/>
    </source>
</evidence>
<dbReference type="GO" id="GO:0006281">
    <property type="term" value="P:DNA repair"/>
    <property type="evidence" value="ECO:0007669"/>
    <property type="project" value="TreeGrafter"/>
</dbReference>
<dbReference type="InterPro" id="IPR001841">
    <property type="entry name" value="Znf_RING"/>
</dbReference>
<dbReference type="PROSITE" id="PS00518">
    <property type="entry name" value="ZF_RING_1"/>
    <property type="match status" value="1"/>
</dbReference>
<dbReference type="PANTHER" id="PTHR12683">
    <property type="entry name" value="CDK-ACTIVATING KINASE ASSEMBLY FACTOR MAT1"/>
    <property type="match status" value="1"/>
</dbReference>
<dbReference type="InterPro" id="IPR017907">
    <property type="entry name" value="Znf_RING_CS"/>
</dbReference>
<dbReference type="SUPFAM" id="SSF57850">
    <property type="entry name" value="RING/U-box"/>
    <property type="match status" value="1"/>
</dbReference>
<keyword evidence="7" id="KW-1185">Reference proteome</keyword>
<proteinExistence type="predicted"/>
<dbReference type="Pfam" id="PF06391">
    <property type="entry name" value="MAT1"/>
    <property type="match status" value="1"/>
</dbReference>
<organism evidence="6 7">
    <name type="scientific">Gonapodya prolifera (strain JEL478)</name>
    <name type="common">Monoblepharis prolifera</name>
    <dbReference type="NCBI Taxonomy" id="1344416"/>
    <lineage>
        <taxon>Eukaryota</taxon>
        <taxon>Fungi</taxon>
        <taxon>Fungi incertae sedis</taxon>
        <taxon>Chytridiomycota</taxon>
        <taxon>Chytridiomycota incertae sedis</taxon>
        <taxon>Monoblepharidomycetes</taxon>
        <taxon>Monoblepharidales</taxon>
        <taxon>Gonapodyaceae</taxon>
        <taxon>Gonapodya</taxon>
    </lineage>
</organism>
<evidence type="ECO:0000256" key="3">
    <source>
        <dbReference type="ARBA" id="ARBA00022833"/>
    </source>
</evidence>
<name>A0A139A3N4_GONPJ</name>
<protein>
    <recommendedName>
        <fullName evidence="5">RING-type domain-containing protein</fullName>
    </recommendedName>
</protein>
<evidence type="ECO:0000313" key="7">
    <source>
        <dbReference type="Proteomes" id="UP000070544"/>
    </source>
</evidence>
<evidence type="ECO:0000259" key="5">
    <source>
        <dbReference type="PROSITE" id="PS50089"/>
    </source>
</evidence>
<keyword evidence="2 4" id="KW-0863">Zinc-finger</keyword>
<dbReference type="GO" id="GO:0006357">
    <property type="term" value="P:regulation of transcription by RNA polymerase II"/>
    <property type="evidence" value="ECO:0007669"/>
    <property type="project" value="TreeGrafter"/>
</dbReference>
<dbReference type="AlphaFoldDB" id="A0A139A3N4"/>
<dbReference type="GO" id="GO:0005675">
    <property type="term" value="C:transcription factor TFIIH holo complex"/>
    <property type="evidence" value="ECO:0007669"/>
    <property type="project" value="TreeGrafter"/>
</dbReference>
<keyword evidence="1" id="KW-0479">Metal-binding</keyword>
<dbReference type="Pfam" id="PF17121">
    <property type="entry name" value="zf-C3HC4_5"/>
    <property type="match status" value="1"/>
</dbReference>
<gene>
    <name evidence="6" type="ORF">M427DRAFT_102386</name>
</gene>
<dbReference type="EMBL" id="KQ965802">
    <property type="protein sequence ID" value="KXS11426.1"/>
    <property type="molecule type" value="Genomic_DNA"/>
</dbReference>
<dbReference type="InterPro" id="IPR015877">
    <property type="entry name" value="MAT1_centre"/>
</dbReference>
<dbReference type="InterPro" id="IPR013083">
    <property type="entry name" value="Znf_RING/FYVE/PHD"/>
</dbReference>
<dbReference type="PROSITE" id="PS50089">
    <property type="entry name" value="ZF_RING_2"/>
    <property type="match status" value="1"/>
</dbReference>
<sequence>MQPLRKPAKAPAPVKKQLQQETQKADEYALFGPVPIEGCPQCNQKIGMNPNMRMFVGPCYHRMCGACVDKFFKHRSRCPVSGCSFQLRRVDMKPQRFEDLSVQRDAEVRKEFSEIFNKRQEDFKDLCEYNDYLQWTEDMSKSHL</sequence>
<evidence type="ECO:0000256" key="2">
    <source>
        <dbReference type="ARBA" id="ARBA00022771"/>
    </source>
</evidence>
<keyword evidence="3" id="KW-0862">Zinc</keyword>